<name>A0A2T3ACN5_9PEZI</name>
<evidence type="ECO:0000256" key="1">
    <source>
        <dbReference type="SAM" id="MobiDB-lite"/>
    </source>
</evidence>
<reference evidence="2 3" key="1">
    <citation type="journal article" date="2018" name="Mycol. Prog.">
        <title>Coniella lustricola, a new species from submerged detritus.</title>
        <authorList>
            <person name="Raudabaugh D.B."/>
            <person name="Iturriaga T."/>
            <person name="Carver A."/>
            <person name="Mondo S."/>
            <person name="Pangilinan J."/>
            <person name="Lipzen A."/>
            <person name="He G."/>
            <person name="Amirebrahimi M."/>
            <person name="Grigoriev I.V."/>
            <person name="Miller A.N."/>
        </authorList>
    </citation>
    <scope>NUCLEOTIDE SEQUENCE [LARGE SCALE GENOMIC DNA]</scope>
    <source>
        <strain evidence="2 3">B22-T-1</strain>
    </source>
</reference>
<protein>
    <submittedName>
        <fullName evidence="2">Uncharacterized protein</fullName>
    </submittedName>
</protein>
<evidence type="ECO:0000313" key="3">
    <source>
        <dbReference type="Proteomes" id="UP000241462"/>
    </source>
</evidence>
<dbReference type="InParanoid" id="A0A2T3ACN5"/>
<gene>
    <name evidence="2" type="ORF">BD289DRAFT_429825</name>
</gene>
<accession>A0A2T3ACN5</accession>
<dbReference type="Proteomes" id="UP000241462">
    <property type="component" value="Unassembled WGS sequence"/>
</dbReference>
<feature type="region of interest" description="Disordered" evidence="1">
    <location>
        <begin position="104"/>
        <end position="130"/>
    </location>
</feature>
<dbReference type="AlphaFoldDB" id="A0A2T3ACN5"/>
<dbReference type="EMBL" id="KZ678412">
    <property type="protein sequence ID" value="PSR92008.1"/>
    <property type="molecule type" value="Genomic_DNA"/>
</dbReference>
<organism evidence="2 3">
    <name type="scientific">Coniella lustricola</name>
    <dbReference type="NCBI Taxonomy" id="2025994"/>
    <lineage>
        <taxon>Eukaryota</taxon>
        <taxon>Fungi</taxon>
        <taxon>Dikarya</taxon>
        <taxon>Ascomycota</taxon>
        <taxon>Pezizomycotina</taxon>
        <taxon>Sordariomycetes</taxon>
        <taxon>Sordariomycetidae</taxon>
        <taxon>Diaporthales</taxon>
        <taxon>Schizoparmaceae</taxon>
        <taxon>Coniella</taxon>
    </lineage>
</organism>
<evidence type="ECO:0000313" key="2">
    <source>
        <dbReference type="EMBL" id="PSR92008.1"/>
    </source>
</evidence>
<keyword evidence="3" id="KW-1185">Reference proteome</keyword>
<proteinExistence type="predicted"/>
<sequence length="149" mass="16213">MELFWKDCKHDNGASTSAVDNQTTTHNTYRIRAAVSRIHSFRSTSSGARSSREDQVAWSPVSDAHDQQIPAVRVRKVTRNARAHGLSGMSSGYLWVSGRSVSMMSTDERPSSLGETSKKQSLNSGSGYGGAACRSCKLFVLVRATTRAD</sequence>
<feature type="compositionally biased region" description="Polar residues" evidence="1">
    <location>
        <begin position="113"/>
        <end position="125"/>
    </location>
</feature>